<protein>
    <submittedName>
        <fullName evidence="1">Uncharacterized protein</fullName>
    </submittedName>
</protein>
<proteinExistence type="predicted"/>
<dbReference type="AlphaFoldDB" id="A0A563F1Y6"/>
<reference evidence="1 2" key="1">
    <citation type="submission" date="2019-07" db="EMBL/GenBank/DDBJ databases">
        <title>Lentzea xizangensis sp. nov., isolated from Qinghai-Tibetan Plateau Soils.</title>
        <authorList>
            <person name="Huang J."/>
        </authorList>
    </citation>
    <scope>NUCLEOTIDE SEQUENCE [LARGE SCALE GENOMIC DNA]</scope>
    <source>
        <strain evidence="1 2">FXJ1.1311</strain>
    </source>
</reference>
<accession>A0A563F1Y6</accession>
<name>A0A563F1Y6_9PSEU</name>
<dbReference type="OrthoDB" id="581789at2"/>
<keyword evidence="2" id="KW-1185">Reference proteome</keyword>
<evidence type="ECO:0000313" key="2">
    <source>
        <dbReference type="Proteomes" id="UP000316639"/>
    </source>
</evidence>
<dbReference type="EMBL" id="VOBR01000002">
    <property type="protein sequence ID" value="TWP53923.1"/>
    <property type="molecule type" value="Genomic_DNA"/>
</dbReference>
<evidence type="ECO:0000313" key="1">
    <source>
        <dbReference type="EMBL" id="TWP53923.1"/>
    </source>
</evidence>
<gene>
    <name evidence="1" type="ORF">FKR81_03990</name>
</gene>
<organism evidence="1 2">
    <name type="scientific">Lentzea tibetensis</name>
    <dbReference type="NCBI Taxonomy" id="2591470"/>
    <lineage>
        <taxon>Bacteria</taxon>
        <taxon>Bacillati</taxon>
        <taxon>Actinomycetota</taxon>
        <taxon>Actinomycetes</taxon>
        <taxon>Pseudonocardiales</taxon>
        <taxon>Pseudonocardiaceae</taxon>
        <taxon>Lentzea</taxon>
    </lineage>
</organism>
<comment type="caution">
    <text evidence="1">The sequence shown here is derived from an EMBL/GenBank/DDBJ whole genome shotgun (WGS) entry which is preliminary data.</text>
</comment>
<sequence>MTEIRAVLTRRIVDPFDLWPVGEPSHDPVVLSKRMSPLEVGTAMAIIAEYNKGDDRDDVDTLRFLAEEHLVAPGGLLARDTATGVEVEPGCCCGLEDWRDWYGIVDGTPPWLGHNPEHVVRIEDGVARFWSGTGDVDAPPVEISIDELSDLLAAVQQDLRDFLGLVGEWATPYGTALAADLVASLDRQLRINAPQGPD</sequence>
<dbReference type="RefSeq" id="WP_146349519.1">
    <property type="nucleotide sequence ID" value="NZ_VOBR01000002.1"/>
</dbReference>
<dbReference type="Proteomes" id="UP000316639">
    <property type="component" value="Unassembled WGS sequence"/>
</dbReference>